<dbReference type="EMBL" id="UFVR01000004">
    <property type="protein sequence ID" value="SUX48724.1"/>
    <property type="molecule type" value="Genomic_DNA"/>
</dbReference>
<name>A0A381FQK1_9FLAO</name>
<accession>A0A381FQK1</accession>
<evidence type="ECO:0000313" key="1">
    <source>
        <dbReference type="EMBL" id="SUX48724.1"/>
    </source>
</evidence>
<evidence type="ECO:0000313" key="2">
    <source>
        <dbReference type="Proteomes" id="UP000254282"/>
    </source>
</evidence>
<dbReference type="AlphaFoldDB" id="A0A381FQK1"/>
<protein>
    <submittedName>
        <fullName evidence="1">Uncharacterized protein</fullName>
    </submittedName>
</protein>
<gene>
    <name evidence="1" type="ORF">NCTC13532_04344</name>
</gene>
<dbReference type="Proteomes" id="UP000254282">
    <property type="component" value="Unassembled WGS sequence"/>
</dbReference>
<sequence>MFRHKGKERAYFHNLKLASILSCVAELVNITGVLSVNNPTTNITGHFAIFSEQLFLRNYKNGIYFGYANKKSSTS</sequence>
<organism evidence="1 2">
    <name type="scientific">Chryseobacterium indoltheticum</name>
    <dbReference type="NCBI Taxonomy" id="254"/>
    <lineage>
        <taxon>Bacteria</taxon>
        <taxon>Pseudomonadati</taxon>
        <taxon>Bacteroidota</taxon>
        <taxon>Flavobacteriia</taxon>
        <taxon>Flavobacteriales</taxon>
        <taxon>Weeksellaceae</taxon>
        <taxon>Chryseobacterium group</taxon>
        <taxon>Chryseobacterium</taxon>
    </lineage>
</organism>
<dbReference type="RefSeq" id="WP_181898909.1">
    <property type="nucleotide sequence ID" value="NZ_UFVR01000004.1"/>
</dbReference>
<reference evidence="1 2" key="1">
    <citation type="submission" date="2018-06" db="EMBL/GenBank/DDBJ databases">
        <authorList>
            <consortium name="Pathogen Informatics"/>
            <person name="Doyle S."/>
        </authorList>
    </citation>
    <scope>NUCLEOTIDE SEQUENCE [LARGE SCALE GENOMIC DNA]</scope>
    <source>
        <strain evidence="1 2">NCTC13532</strain>
    </source>
</reference>
<proteinExistence type="predicted"/>